<comment type="caution">
    <text evidence="7">The sequence shown here is derived from an EMBL/GenBank/DDBJ whole genome shotgun (WGS) entry which is preliminary data.</text>
</comment>
<dbReference type="Proteomes" id="UP001200313">
    <property type="component" value="Unassembled WGS sequence"/>
</dbReference>
<dbReference type="InterPro" id="IPR029071">
    <property type="entry name" value="Ubiquitin-like_domsf"/>
</dbReference>
<feature type="region of interest" description="Disordered" evidence="3">
    <location>
        <begin position="677"/>
        <end position="710"/>
    </location>
</feature>
<feature type="domain" description="Ubiquitin-like" evidence="5">
    <location>
        <begin position="25"/>
        <end position="100"/>
    </location>
</feature>
<reference evidence="7 8" key="1">
    <citation type="submission" date="2022-01" db="EMBL/GenBank/DDBJ databases">
        <title>Collection of gut derived symbiotic bacterial strains cultured from healthy donors.</title>
        <authorList>
            <person name="Lin H."/>
            <person name="Kohout C."/>
            <person name="Waligurski E."/>
            <person name="Pamer E.G."/>
        </authorList>
    </citation>
    <scope>NUCLEOTIDE SEQUENCE [LARGE SCALE GENOMIC DNA]</scope>
    <source>
        <strain evidence="7 8">DFI.3.7</strain>
    </source>
</reference>
<dbReference type="NCBIfam" id="TIGR02543">
    <property type="entry name" value="List_Bact_rpt"/>
    <property type="match status" value="2"/>
</dbReference>
<dbReference type="Pfam" id="PF18998">
    <property type="entry name" value="Flg_new_2"/>
    <property type="match status" value="1"/>
</dbReference>
<gene>
    <name evidence="7" type="ORF">L0P79_03085</name>
</gene>
<accession>A0ABS9M698</accession>
<organism evidence="7 8">
    <name type="scientific">Intestinimonas massiliensis</name>
    <name type="common">ex Afouda et al. 2020</name>
    <dbReference type="NCBI Taxonomy" id="1673721"/>
    <lineage>
        <taxon>Bacteria</taxon>
        <taxon>Bacillati</taxon>
        <taxon>Bacillota</taxon>
        <taxon>Clostridia</taxon>
        <taxon>Eubacteriales</taxon>
        <taxon>Intestinimonas</taxon>
    </lineage>
</organism>
<dbReference type="PROSITE" id="PS51272">
    <property type="entry name" value="SLH"/>
    <property type="match status" value="3"/>
</dbReference>
<dbReference type="Gene3D" id="3.10.20.90">
    <property type="entry name" value="Phosphatidylinositol 3-kinase Catalytic Subunit, Chain A, domain 1"/>
    <property type="match status" value="1"/>
</dbReference>
<evidence type="ECO:0000259" key="6">
    <source>
        <dbReference type="PROSITE" id="PS51272"/>
    </source>
</evidence>
<dbReference type="Pfam" id="PF00395">
    <property type="entry name" value="SLH"/>
    <property type="match status" value="3"/>
</dbReference>
<dbReference type="SUPFAM" id="SSF54236">
    <property type="entry name" value="Ubiquitin-like"/>
    <property type="match status" value="1"/>
</dbReference>
<dbReference type="RefSeq" id="WP_238073139.1">
    <property type="nucleotide sequence ID" value="NZ_JAKNJB010000004.1"/>
</dbReference>
<dbReference type="InterPro" id="IPR000626">
    <property type="entry name" value="Ubiquitin-like_dom"/>
</dbReference>
<evidence type="ECO:0000256" key="3">
    <source>
        <dbReference type="SAM" id="MobiDB-lite"/>
    </source>
</evidence>
<dbReference type="InterPro" id="IPR011050">
    <property type="entry name" value="Pectin_lyase_fold/virulence"/>
</dbReference>
<keyword evidence="2" id="KW-0677">Repeat</keyword>
<dbReference type="InterPro" id="IPR044060">
    <property type="entry name" value="Bacterial_rp_domain"/>
</dbReference>
<evidence type="ECO:0000256" key="4">
    <source>
        <dbReference type="SAM" id="SignalP"/>
    </source>
</evidence>
<evidence type="ECO:0000313" key="7">
    <source>
        <dbReference type="EMBL" id="MCG4526056.1"/>
    </source>
</evidence>
<dbReference type="Gene3D" id="2.60.40.4270">
    <property type="entry name" value="Listeria-Bacteroides repeat domain"/>
    <property type="match status" value="2"/>
</dbReference>
<feature type="compositionally biased region" description="Polar residues" evidence="3">
    <location>
        <begin position="699"/>
        <end position="710"/>
    </location>
</feature>
<dbReference type="InterPro" id="IPR050158">
    <property type="entry name" value="Ubiquitin_ubiquitin-like"/>
</dbReference>
<dbReference type="EMBL" id="JAKNJB010000004">
    <property type="protein sequence ID" value="MCG4526056.1"/>
    <property type="molecule type" value="Genomic_DNA"/>
</dbReference>
<comment type="subcellular location">
    <subcellularLocation>
        <location evidence="1">Cell envelope</location>
    </subcellularLocation>
</comment>
<keyword evidence="4" id="KW-0732">Signal</keyword>
<dbReference type="PRINTS" id="PR00348">
    <property type="entry name" value="UBIQUITIN"/>
</dbReference>
<feature type="chain" id="PRO_5047174529" evidence="4">
    <location>
        <begin position="25"/>
        <end position="949"/>
    </location>
</feature>
<dbReference type="Pfam" id="PF09479">
    <property type="entry name" value="Flg_new"/>
    <property type="match status" value="2"/>
</dbReference>
<name>A0ABS9M698_9FIRM</name>
<dbReference type="SMART" id="SM00213">
    <property type="entry name" value="UBQ"/>
    <property type="match status" value="1"/>
</dbReference>
<dbReference type="PROSITE" id="PS50053">
    <property type="entry name" value="UBIQUITIN_2"/>
    <property type="match status" value="1"/>
</dbReference>
<dbReference type="InterPro" id="IPR042229">
    <property type="entry name" value="Listeria/Bacterioides_rpt_sf"/>
</dbReference>
<dbReference type="InterPro" id="IPR001119">
    <property type="entry name" value="SLH_dom"/>
</dbReference>
<dbReference type="SUPFAM" id="SSF51126">
    <property type="entry name" value="Pectin lyase-like"/>
    <property type="match status" value="1"/>
</dbReference>
<evidence type="ECO:0000256" key="1">
    <source>
        <dbReference type="ARBA" id="ARBA00004196"/>
    </source>
</evidence>
<feature type="domain" description="SLH" evidence="6">
    <location>
        <begin position="770"/>
        <end position="833"/>
    </location>
</feature>
<dbReference type="PANTHER" id="PTHR10666">
    <property type="entry name" value="UBIQUITIN"/>
    <property type="match status" value="1"/>
</dbReference>
<feature type="compositionally biased region" description="Low complexity" evidence="3">
    <location>
        <begin position="683"/>
        <end position="693"/>
    </location>
</feature>
<feature type="domain" description="SLH" evidence="6">
    <location>
        <begin position="834"/>
        <end position="893"/>
    </location>
</feature>
<evidence type="ECO:0000313" key="8">
    <source>
        <dbReference type="Proteomes" id="UP001200313"/>
    </source>
</evidence>
<keyword evidence="8" id="KW-1185">Reference proteome</keyword>
<dbReference type="Pfam" id="PF00240">
    <property type="entry name" value="ubiquitin"/>
    <property type="match status" value="1"/>
</dbReference>
<evidence type="ECO:0000256" key="2">
    <source>
        <dbReference type="ARBA" id="ARBA00022737"/>
    </source>
</evidence>
<dbReference type="InterPro" id="IPR013378">
    <property type="entry name" value="InlB-like_B-rpt"/>
</dbReference>
<dbReference type="CDD" id="cd01803">
    <property type="entry name" value="Ubl_ubiquitin"/>
    <property type="match status" value="1"/>
</dbReference>
<proteinExistence type="predicted"/>
<protein>
    <submittedName>
        <fullName evidence="7">S-layer homology domain-containing protein</fullName>
    </submittedName>
</protein>
<dbReference type="InterPro" id="IPR019956">
    <property type="entry name" value="Ubiquitin_dom"/>
</dbReference>
<feature type="signal peptide" evidence="4">
    <location>
        <begin position="1"/>
        <end position="24"/>
    </location>
</feature>
<sequence length="949" mass="100329">MRKRLLSILIALCLCLALCVSASAMQLFVKTPTGKTITLEVESTDSIEAVKQKIQDKEGPPPDQQRLIFAGKELEDGRTLSDYNIRKESTLHLTLRSAAAEAATADALRTAIGTGTDDIVKLTDDITITEGLKIERDVTVDLNGHILRYAETADPGSIFRIEAGKTLTLRDSRPAATHEDANLPAGGLITGGKGFKYDNGAGQSYNYYGGGVYVEAGASFELAGGTIYACGVQSGANAAFGGGIYAEGGSVTMTGGAIRNCAVSADYSASGGAIYAKAGSVTMSGGVISGCSAMSGGGISASEGTVRITGGRIENCKASEHGGGLYIGGHADQISVLDAAISGCEAKNGGGVALMSFAELELGENARITGCTATNGAAVYMDLGSTYTVNHPGCFLYANGGRVEGTVYVGTNKIGTKNNYLDSVKATDAIDHTDGKPTTVFTGDVYCEGDIRGGIFHGSVTVTDSNGDMGTAWEKFCGNLSGGSFYKPVRTECHVSGGTYYAGLTMGEHAKLSGKPMNTGTVINDKTNIPNPDGTPVTVTYEYGKLDGIYAEQIVQAGEKAIEPDVPSRQGYQFTDWYLDDTKYDFNAAVTGDMTLTAQWTLDRYTISYNLNNGTATGNPDSYTVESDAITLNTPTRPGYTFTGWSGTGLDGENNMTVTIEKGSTGERSYTAHWRYNGGGGSSSSPSYPVSVPDKTDHGSVTVSPKNASKGDTVTVTVKPDSGYVLETISVTDKNDNDLKLTDKDNGKYTFTMPTSKVEIKATFMEDNSVLNFFYDVPNDAYYFEAVKWAAENGITGGVGNSLFAPNQPCTRAQIVTFLWRAAGSPVVNYLMPFTDVDEGAYYAEAVRWAASTGIVTGLTETTFGTDSVCTRAQAAAMIYRCAQAQGKGFTGAWMFHLPFTDVPEWAYESVAWCYMNGVTTGVSETSFAPGNDCTRAQIVTFLWRAFGK</sequence>
<evidence type="ECO:0000259" key="5">
    <source>
        <dbReference type="PROSITE" id="PS50053"/>
    </source>
</evidence>
<feature type="domain" description="SLH" evidence="6">
    <location>
        <begin position="894"/>
        <end position="949"/>
    </location>
</feature>